<evidence type="ECO:0000313" key="2">
    <source>
        <dbReference type="EMBL" id="PNT74922.1"/>
    </source>
</evidence>
<evidence type="ECO:0000313" key="3">
    <source>
        <dbReference type="EnsemblPlants" id="PNT74922"/>
    </source>
</evidence>
<dbReference type="Gramene" id="PNT74922">
    <property type="protein sequence ID" value="PNT74922"/>
    <property type="gene ID" value="BRADI_1g24479v3"/>
</dbReference>
<gene>
    <name evidence="2" type="ORF">BRADI_1g24479v3</name>
</gene>
<dbReference type="EnsemblPlants" id="PNT74922">
    <property type="protein sequence ID" value="PNT74922"/>
    <property type="gene ID" value="BRADI_1g24479v3"/>
</dbReference>
<accession>A0A2K2DKW3</accession>
<organism evidence="2">
    <name type="scientific">Brachypodium distachyon</name>
    <name type="common">Purple false brome</name>
    <name type="synonym">Trachynia distachya</name>
    <dbReference type="NCBI Taxonomy" id="15368"/>
    <lineage>
        <taxon>Eukaryota</taxon>
        <taxon>Viridiplantae</taxon>
        <taxon>Streptophyta</taxon>
        <taxon>Embryophyta</taxon>
        <taxon>Tracheophyta</taxon>
        <taxon>Spermatophyta</taxon>
        <taxon>Magnoliopsida</taxon>
        <taxon>Liliopsida</taxon>
        <taxon>Poales</taxon>
        <taxon>Poaceae</taxon>
        <taxon>BOP clade</taxon>
        <taxon>Pooideae</taxon>
        <taxon>Stipodae</taxon>
        <taxon>Brachypodieae</taxon>
        <taxon>Brachypodium</taxon>
    </lineage>
</organism>
<protein>
    <submittedName>
        <fullName evidence="2 3">Uncharacterized protein</fullName>
    </submittedName>
</protein>
<dbReference type="Proteomes" id="UP000008810">
    <property type="component" value="Chromosome 1"/>
</dbReference>
<feature type="compositionally biased region" description="Polar residues" evidence="1">
    <location>
        <begin position="164"/>
        <end position="175"/>
    </location>
</feature>
<reference evidence="3" key="3">
    <citation type="submission" date="2018-08" db="UniProtKB">
        <authorList>
            <consortium name="EnsemblPlants"/>
        </authorList>
    </citation>
    <scope>IDENTIFICATION</scope>
    <source>
        <strain evidence="3">cv. Bd21</strain>
    </source>
</reference>
<evidence type="ECO:0000256" key="1">
    <source>
        <dbReference type="SAM" id="MobiDB-lite"/>
    </source>
</evidence>
<dbReference type="AlphaFoldDB" id="A0A2K2DKW3"/>
<name>A0A2K2DKW3_BRADI</name>
<dbReference type="EMBL" id="CM000880">
    <property type="protein sequence ID" value="PNT74922.1"/>
    <property type="molecule type" value="Genomic_DNA"/>
</dbReference>
<feature type="region of interest" description="Disordered" evidence="1">
    <location>
        <begin position="161"/>
        <end position="183"/>
    </location>
</feature>
<proteinExistence type="predicted"/>
<reference evidence="2" key="2">
    <citation type="submission" date="2017-06" db="EMBL/GenBank/DDBJ databases">
        <title>WGS assembly of Brachypodium distachyon.</title>
        <authorList>
            <consortium name="The International Brachypodium Initiative"/>
            <person name="Lucas S."/>
            <person name="Harmon-Smith M."/>
            <person name="Lail K."/>
            <person name="Tice H."/>
            <person name="Grimwood J."/>
            <person name="Bruce D."/>
            <person name="Barry K."/>
            <person name="Shu S."/>
            <person name="Lindquist E."/>
            <person name="Wang M."/>
            <person name="Pitluck S."/>
            <person name="Vogel J.P."/>
            <person name="Garvin D.F."/>
            <person name="Mockler T.C."/>
            <person name="Schmutz J."/>
            <person name="Rokhsar D."/>
            <person name="Bevan M.W."/>
        </authorList>
    </citation>
    <scope>NUCLEOTIDE SEQUENCE</scope>
    <source>
        <strain evidence="2">Bd21</strain>
    </source>
</reference>
<dbReference type="InParanoid" id="A0A2K2DKW3"/>
<feature type="region of interest" description="Disordered" evidence="1">
    <location>
        <begin position="1"/>
        <end position="125"/>
    </location>
</feature>
<feature type="compositionally biased region" description="Pro residues" evidence="1">
    <location>
        <begin position="36"/>
        <end position="54"/>
    </location>
</feature>
<feature type="compositionally biased region" description="Low complexity" evidence="1">
    <location>
        <begin position="21"/>
        <end position="35"/>
    </location>
</feature>
<keyword evidence="4" id="KW-1185">Reference proteome</keyword>
<reference evidence="2 3" key="1">
    <citation type="journal article" date="2010" name="Nature">
        <title>Genome sequencing and analysis of the model grass Brachypodium distachyon.</title>
        <authorList>
            <consortium name="International Brachypodium Initiative"/>
        </authorList>
    </citation>
    <scope>NUCLEOTIDE SEQUENCE [LARGE SCALE GENOMIC DNA]</scope>
    <source>
        <strain evidence="2 3">Bd21</strain>
    </source>
</reference>
<sequence>MLDRNAQSIPNPRVWRAPYKSPSSPSSRTSLLPRRTSPPYPHSLLPPPRSPPSSLPLSLPSQQCSPLTPTISPIPISPAPAAALYLPPSSLPEPAAQRPSSPPPVAFRPASSPPEPPPPHFHDLLAGLGPTIASLFFDHGAADGGAGSISPADSVAVGRDLAASASTPVDLSGSLSPRRHRIR</sequence>
<feature type="compositionally biased region" description="Pro residues" evidence="1">
    <location>
        <begin position="100"/>
        <end position="119"/>
    </location>
</feature>
<feature type="compositionally biased region" description="Polar residues" evidence="1">
    <location>
        <begin position="1"/>
        <end position="10"/>
    </location>
</feature>
<evidence type="ECO:0000313" key="4">
    <source>
        <dbReference type="Proteomes" id="UP000008810"/>
    </source>
</evidence>
<feature type="compositionally biased region" description="Low complexity" evidence="1">
    <location>
        <begin position="55"/>
        <end position="96"/>
    </location>
</feature>